<dbReference type="AlphaFoldDB" id="A0A2J7TDP8"/>
<protein>
    <submittedName>
        <fullName evidence="2">Phosphotransferase</fullName>
    </submittedName>
</protein>
<dbReference type="GO" id="GO:0016740">
    <property type="term" value="F:transferase activity"/>
    <property type="evidence" value="ECO:0007669"/>
    <property type="project" value="UniProtKB-KW"/>
</dbReference>
<dbReference type="Proteomes" id="UP000236286">
    <property type="component" value="Unassembled WGS sequence"/>
</dbReference>
<dbReference type="SUPFAM" id="SSF56112">
    <property type="entry name" value="Protein kinase-like (PK-like)"/>
    <property type="match status" value="1"/>
</dbReference>
<dbReference type="EMBL" id="PDZR01000022">
    <property type="protein sequence ID" value="PNG24890.1"/>
    <property type="molecule type" value="Genomic_DNA"/>
</dbReference>
<accession>A0A2J7TDP8</accession>
<dbReference type="Pfam" id="PF01636">
    <property type="entry name" value="APH"/>
    <property type="match status" value="1"/>
</dbReference>
<reference evidence="2 3" key="1">
    <citation type="submission" date="2017-10" db="EMBL/GenBank/DDBJ databases">
        <title>Genome announcement of Methylocella silvestris TVC from permafrost.</title>
        <authorList>
            <person name="Wang J."/>
            <person name="Geng K."/>
            <person name="Ul-Haque F."/>
            <person name="Crombie A.T."/>
            <person name="Street L.E."/>
            <person name="Wookey P.A."/>
            <person name="Murrell J.C."/>
            <person name="Pratscher J."/>
        </authorList>
    </citation>
    <scope>NUCLEOTIDE SEQUENCE [LARGE SCALE GENOMIC DNA]</scope>
    <source>
        <strain evidence="2 3">TVC</strain>
    </source>
</reference>
<dbReference type="InterPro" id="IPR002575">
    <property type="entry name" value="Aminoglycoside_PTrfase"/>
</dbReference>
<evidence type="ECO:0000259" key="1">
    <source>
        <dbReference type="Pfam" id="PF01636"/>
    </source>
</evidence>
<gene>
    <name evidence="2" type="ORF">CR492_16190</name>
</gene>
<comment type="caution">
    <text evidence="2">The sequence shown here is derived from an EMBL/GenBank/DDBJ whole genome shotgun (WGS) entry which is preliminary data.</text>
</comment>
<dbReference type="RefSeq" id="WP_102844774.1">
    <property type="nucleotide sequence ID" value="NZ_PDZR01000022.1"/>
</dbReference>
<dbReference type="OrthoDB" id="179763at2"/>
<evidence type="ECO:0000313" key="3">
    <source>
        <dbReference type="Proteomes" id="UP000236286"/>
    </source>
</evidence>
<keyword evidence="2" id="KW-0808">Transferase</keyword>
<evidence type="ECO:0000313" key="2">
    <source>
        <dbReference type="EMBL" id="PNG24890.1"/>
    </source>
</evidence>
<proteinExistence type="predicted"/>
<feature type="domain" description="Aminoglycoside phosphotransferase" evidence="1">
    <location>
        <begin position="59"/>
        <end position="253"/>
    </location>
</feature>
<dbReference type="Gene3D" id="3.90.1200.10">
    <property type="match status" value="1"/>
</dbReference>
<organism evidence="2 3">
    <name type="scientific">Methylocella silvestris</name>
    <dbReference type="NCBI Taxonomy" id="199596"/>
    <lineage>
        <taxon>Bacteria</taxon>
        <taxon>Pseudomonadati</taxon>
        <taxon>Pseudomonadota</taxon>
        <taxon>Alphaproteobacteria</taxon>
        <taxon>Hyphomicrobiales</taxon>
        <taxon>Beijerinckiaceae</taxon>
        <taxon>Methylocella</taxon>
    </lineage>
</organism>
<dbReference type="InterPro" id="IPR011009">
    <property type="entry name" value="Kinase-like_dom_sf"/>
</dbReference>
<sequence length="321" mass="35259">MRKPGEALTDEERLVEALIAATPEWRGLSVRYEAGATPVMSPLHRAVDSVCFAIDVGAAPERFFLKILHPDLWPSVDVGAAFEAARIAAQLGTTPKPLRLFAAERATLFDRLDEMWRTATVDDFADATILFNVVSAKKAIHAGPPFGRKWTVFNGIRQLEADLAAGGIEAPAGVGRLRAAAGNIEQAFILAGWDAKPCHGDGLASNVMVGPGKAIQLVDFDNACDADPYFDLGILLNEALAFDTDMRGALEEFDGCFRPQSLNRCRLYGVADDLYWGLWARLMHAISPRKNLEFLKYSQWRLLRCQIAAGDPRFEAMLQLL</sequence>
<name>A0A2J7TDP8_METSI</name>